<feature type="compositionally biased region" description="Basic and acidic residues" evidence="1">
    <location>
        <begin position="8"/>
        <end position="18"/>
    </location>
</feature>
<evidence type="ECO:0000256" key="1">
    <source>
        <dbReference type="SAM" id="MobiDB-lite"/>
    </source>
</evidence>
<feature type="non-terminal residue" evidence="2">
    <location>
        <position position="64"/>
    </location>
</feature>
<accession>A0ABV2AV12</accession>
<feature type="region of interest" description="Disordered" evidence="1">
    <location>
        <begin position="1"/>
        <end position="23"/>
    </location>
</feature>
<dbReference type="Proteomes" id="UP001439008">
    <property type="component" value="Unassembled WGS sequence"/>
</dbReference>
<proteinExistence type="predicted"/>
<evidence type="ECO:0000313" key="3">
    <source>
        <dbReference type="Proteomes" id="UP001439008"/>
    </source>
</evidence>
<keyword evidence="3" id="KW-1185">Reference proteome</keyword>
<organism evidence="2 3">
    <name type="scientific">Bonamia ostreae</name>
    <dbReference type="NCBI Taxonomy" id="126728"/>
    <lineage>
        <taxon>Eukaryota</taxon>
        <taxon>Sar</taxon>
        <taxon>Rhizaria</taxon>
        <taxon>Endomyxa</taxon>
        <taxon>Ascetosporea</taxon>
        <taxon>Haplosporida</taxon>
        <taxon>Bonamia</taxon>
    </lineage>
</organism>
<name>A0ABV2AV12_9EUKA</name>
<evidence type="ECO:0000313" key="2">
    <source>
        <dbReference type="EMBL" id="MES1923309.1"/>
    </source>
</evidence>
<reference evidence="2 3" key="1">
    <citation type="journal article" date="2024" name="BMC Biol.">
        <title>Comparative genomics of Ascetosporea gives new insight into the evolutionary basis for animal parasitism in Rhizaria.</title>
        <authorList>
            <person name="Hiltunen Thoren M."/>
            <person name="Onut-Brannstrom I."/>
            <person name="Alfjorden A."/>
            <person name="Peckova H."/>
            <person name="Swords F."/>
            <person name="Hooper C."/>
            <person name="Holzer A.S."/>
            <person name="Bass D."/>
            <person name="Burki F."/>
        </authorList>
    </citation>
    <scope>NUCLEOTIDE SEQUENCE [LARGE SCALE GENOMIC DNA]</scope>
    <source>
        <strain evidence="2">20-A016</strain>
    </source>
</reference>
<protein>
    <submittedName>
        <fullName evidence="2">Uncharacterized protein</fullName>
    </submittedName>
</protein>
<feature type="non-terminal residue" evidence="2">
    <location>
        <position position="1"/>
    </location>
</feature>
<dbReference type="EMBL" id="JBDODL010005582">
    <property type="protein sequence ID" value="MES1923309.1"/>
    <property type="molecule type" value="Genomic_DNA"/>
</dbReference>
<gene>
    <name evidence="2" type="ORF">MHBO_004864</name>
</gene>
<sequence>GGITIKPGWDHDKTRVGSRENQGGITIKPGWITIGTSVFTWDMMGIIKFFENLFDEYHKGRAHS</sequence>
<comment type="caution">
    <text evidence="2">The sequence shown here is derived from an EMBL/GenBank/DDBJ whole genome shotgun (WGS) entry which is preliminary data.</text>
</comment>